<name>A0A100WNY0_MYCFO</name>
<dbReference type="Proteomes" id="UP000069705">
    <property type="component" value="Unassembled WGS sequence"/>
</dbReference>
<proteinExistence type="predicted"/>
<comment type="caution">
    <text evidence="1">The sequence shown here is derived from an EMBL/GenBank/DDBJ whole genome shotgun (WGS) entry which is preliminary data.</text>
</comment>
<reference evidence="1 2" key="1">
    <citation type="journal article" date="2016" name="Genome Announc.">
        <title>Draft Genome Sequences of Five Rapidly Growing Mycobacterium Species, M. thermoresistibile, M. fortuitum subsp. acetamidolyticum, M. canariasense, M. brisbanense, and M. novocastrense.</title>
        <authorList>
            <person name="Katahira K."/>
            <person name="Ogura Y."/>
            <person name="Gotoh Y."/>
            <person name="Hayashi T."/>
        </authorList>
    </citation>
    <scope>NUCLEOTIDE SEQUENCE [LARGE SCALE GENOMIC DNA]</scope>
    <source>
        <strain evidence="1 2">JCM6368</strain>
    </source>
</reference>
<gene>
    <name evidence="1" type="ORF">RMCFA_1433</name>
</gene>
<accession>A0A100WNY0</accession>
<sequence length="301" mass="32269">MMAAKRDTTTMTADELLARLRRHYIEPSRRLPGGIFVPEVGMNGGYGAGRRCDAVYVGFTTASGRQLIGHEIKISRSDWVAELGRKTGKADAWADECHQWWVVVSDPAIVRDGELPQGWGLMSPGRSVTRMAIHTPAAAKTDHQPSWDAVRSVFARYDTLRAEALDAGRVAAEAAALQKAKQEAEAMLARRIAELPDVTQLQQRLALVQDALGAPIDWTSTNAAPRFRAIGLKSLREISSLVAAHGDLQRVAHRITEGYANPAAAAAQAIADLAAALDGVAAAGCADVEKHCTTTDVDLSA</sequence>
<evidence type="ECO:0000313" key="2">
    <source>
        <dbReference type="Proteomes" id="UP000069705"/>
    </source>
</evidence>
<protein>
    <submittedName>
        <fullName evidence="1">Uncharacterized protein</fullName>
    </submittedName>
</protein>
<dbReference type="AlphaFoldDB" id="A0A100WNY0"/>
<evidence type="ECO:0000313" key="1">
    <source>
        <dbReference type="EMBL" id="GAT01319.1"/>
    </source>
</evidence>
<reference evidence="2" key="2">
    <citation type="submission" date="2016-02" db="EMBL/GenBank/DDBJ databases">
        <title>Draft genome sequence of five rapidly growing Mycobacterium species.</title>
        <authorList>
            <person name="Katahira K."/>
            <person name="Gotou Y."/>
            <person name="Iida K."/>
            <person name="Ogura Y."/>
            <person name="Hayashi T."/>
        </authorList>
    </citation>
    <scope>NUCLEOTIDE SEQUENCE [LARGE SCALE GENOMIC DNA]</scope>
    <source>
        <strain evidence="2">JCM6368</strain>
    </source>
</reference>
<dbReference type="EMBL" id="BCSZ01000012">
    <property type="protein sequence ID" value="GAT01319.1"/>
    <property type="molecule type" value="Genomic_DNA"/>
</dbReference>
<organism evidence="1 2">
    <name type="scientific">Mycolicibacterium fortuitum subsp. acetamidolyticum</name>
    <dbReference type="NCBI Taxonomy" id="144550"/>
    <lineage>
        <taxon>Bacteria</taxon>
        <taxon>Bacillati</taxon>
        <taxon>Actinomycetota</taxon>
        <taxon>Actinomycetes</taxon>
        <taxon>Mycobacteriales</taxon>
        <taxon>Mycobacteriaceae</taxon>
        <taxon>Mycolicibacterium</taxon>
    </lineage>
</organism>